<reference evidence="3" key="1">
    <citation type="submission" date="2021-04" db="EMBL/GenBank/DDBJ databases">
        <title>Pseudonocardia sp. nov., isolated from sandy soil of mangrove forest.</title>
        <authorList>
            <person name="Zan Z."/>
            <person name="Huang R."/>
            <person name="Liu W."/>
        </authorList>
    </citation>
    <scope>NUCLEOTIDE SEQUENCE</scope>
    <source>
        <strain evidence="3">S2-4</strain>
    </source>
</reference>
<dbReference type="SUPFAM" id="SSF55961">
    <property type="entry name" value="Bet v1-like"/>
    <property type="match status" value="1"/>
</dbReference>
<feature type="domain" description="Activator of Hsp90 ATPase homologue 1/2-like C-terminal" evidence="2">
    <location>
        <begin position="42"/>
        <end position="150"/>
    </location>
</feature>
<evidence type="ECO:0000256" key="1">
    <source>
        <dbReference type="ARBA" id="ARBA00006817"/>
    </source>
</evidence>
<dbReference type="Pfam" id="PF08327">
    <property type="entry name" value="AHSA1"/>
    <property type="match status" value="1"/>
</dbReference>
<dbReference type="Gene3D" id="3.30.530.20">
    <property type="match status" value="1"/>
</dbReference>
<name>A0ABT0ZU96_9PSEU</name>
<sequence length="211" mass="21858">MSEIDVAGQLAAIHREVQLKAADTAPEGGDVVAVLLRREYTADAADVWDALTAPDRLRRWFLPVTGDLRLGGTFQTEGNAGGEILTCDAPRLLRVTWGDAASIVALRLTALDADRTAVELEHTVPVAFAGGGAGALYVGPGWDHSLLALDLHLTGHPDPSGVESGPQGPEIGRRSIAAWVEVVRASGTATADEVAAGEAAALAQFAPAPQS</sequence>
<dbReference type="InterPro" id="IPR023393">
    <property type="entry name" value="START-like_dom_sf"/>
</dbReference>
<accession>A0ABT0ZU96</accession>
<evidence type="ECO:0000259" key="2">
    <source>
        <dbReference type="Pfam" id="PF08327"/>
    </source>
</evidence>
<comment type="caution">
    <text evidence="3">The sequence shown here is derived from an EMBL/GenBank/DDBJ whole genome shotgun (WGS) entry which is preliminary data.</text>
</comment>
<keyword evidence="4" id="KW-1185">Reference proteome</keyword>
<gene>
    <name evidence="3" type="ORF">KDL28_04490</name>
</gene>
<dbReference type="EMBL" id="JAGSOV010000010">
    <property type="protein sequence ID" value="MCO1654306.1"/>
    <property type="molecule type" value="Genomic_DNA"/>
</dbReference>
<comment type="similarity">
    <text evidence="1">Belongs to the AHA1 family.</text>
</comment>
<evidence type="ECO:0000313" key="3">
    <source>
        <dbReference type="EMBL" id="MCO1654306.1"/>
    </source>
</evidence>
<organism evidence="3 4">
    <name type="scientific">Pseudonocardia humida</name>
    <dbReference type="NCBI Taxonomy" id="2800819"/>
    <lineage>
        <taxon>Bacteria</taxon>
        <taxon>Bacillati</taxon>
        <taxon>Actinomycetota</taxon>
        <taxon>Actinomycetes</taxon>
        <taxon>Pseudonocardiales</taxon>
        <taxon>Pseudonocardiaceae</taxon>
        <taxon>Pseudonocardia</taxon>
    </lineage>
</organism>
<proteinExistence type="inferred from homology"/>
<dbReference type="InterPro" id="IPR013538">
    <property type="entry name" value="ASHA1/2-like_C"/>
</dbReference>
<dbReference type="Proteomes" id="UP001165283">
    <property type="component" value="Unassembled WGS sequence"/>
</dbReference>
<protein>
    <submittedName>
        <fullName evidence="3">SRPBCC domain-containing protein</fullName>
    </submittedName>
</protein>
<evidence type="ECO:0000313" key="4">
    <source>
        <dbReference type="Proteomes" id="UP001165283"/>
    </source>
</evidence>